<dbReference type="AlphaFoldDB" id="A0AAV2IH53"/>
<organism evidence="3 4">
    <name type="scientific">Lymnaea stagnalis</name>
    <name type="common">Great pond snail</name>
    <name type="synonym">Helix stagnalis</name>
    <dbReference type="NCBI Taxonomy" id="6523"/>
    <lineage>
        <taxon>Eukaryota</taxon>
        <taxon>Metazoa</taxon>
        <taxon>Spiralia</taxon>
        <taxon>Lophotrochozoa</taxon>
        <taxon>Mollusca</taxon>
        <taxon>Gastropoda</taxon>
        <taxon>Heterobranchia</taxon>
        <taxon>Euthyneura</taxon>
        <taxon>Panpulmonata</taxon>
        <taxon>Hygrophila</taxon>
        <taxon>Lymnaeoidea</taxon>
        <taxon>Lymnaeidae</taxon>
        <taxon>Lymnaea</taxon>
    </lineage>
</organism>
<evidence type="ECO:0000256" key="2">
    <source>
        <dbReference type="SAM" id="Phobius"/>
    </source>
</evidence>
<keyword evidence="2" id="KW-1133">Transmembrane helix</keyword>
<gene>
    <name evidence="3" type="ORF">GSLYS_00018997001</name>
</gene>
<evidence type="ECO:0000313" key="4">
    <source>
        <dbReference type="Proteomes" id="UP001497497"/>
    </source>
</evidence>
<keyword evidence="2" id="KW-0472">Membrane</keyword>
<feature type="transmembrane region" description="Helical" evidence="2">
    <location>
        <begin position="6"/>
        <end position="29"/>
    </location>
</feature>
<feature type="non-terminal residue" evidence="3">
    <location>
        <position position="1"/>
    </location>
</feature>
<keyword evidence="4" id="KW-1185">Reference proteome</keyword>
<protein>
    <submittedName>
        <fullName evidence="3">Uncharacterized protein</fullName>
    </submittedName>
</protein>
<sequence length="141" mass="16733">HRNFIIGLSVGIPAFLLLCVCITVTICCFTTKKKREKEKEPQIPLHDVKVYRKKSKLKNYKASSPNGSKRPSNKKQNKPRFIPDKESLWVTNGDMQHYSTRTNRPDPQWRNNPQTHNRYQDTEYQKPMPGRYYNEPYPDYM</sequence>
<comment type="caution">
    <text evidence="3">The sequence shown here is derived from an EMBL/GenBank/DDBJ whole genome shotgun (WGS) entry which is preliminary data.</text>
</comment>
<accession>A0AAV2IH53</accession>
<feature type="region of interest" description="Disordered" evidence="1">
    <location>
        <begin position="55"/>
        <end position="141"/>
    </location>
</feature>
<reference evidence="3 4" key="1">
    <citation type="submission" date="2024-04" db="EMBL/GenBank/DDBJ databases">
        <authorList>
            <consortium name="Genoscope - CEA"/>
            <person name="William W."/>
        </authorList>
    </citation>
    <scope>NUCLEOTIDE SEQUENCE [LARGE SCALE GENOMIC DNA]</scope>
</reference>
<keyword evidence="2" id="KW-0812">Transmembrane</keyword>
<evidence type="ECO:0000256" key="1">
    <source>
        <dbReference type="SAM" id="MobiDB-lite"/>
    </source>
</evidence>
<feature type="compositionally biased region" description="Polar residues" evidence="1">
    <location>
        <begin position="61"/>
        <end position="70"/>
    </location>
</feature>
<feature type="compositionally biased region" description="Polar residues" evidence="1">
    <location>
        <begin position="89"/>
        <end position="102"/>
    </location>
</feature>
<proteinExistence type="predicted"/>
<dbReference type="Proteomes" id="UP001497497">
    <property type="component" value="Unassembled WGS sequence"/>
</dbReference>
<evidence type="ECO:0000313" key="3">
    <source>
        <dbReference type="EMBL" id="CAL1545514.1"/>
    </source>
</evidence>
<dbReference type="EMBL" id="CAXITT010000717">
    <property type="protein sequence ID" value="CAL1545514.1"/>
    <property type="molecule type" value="Genomic_DNA"/>
</dbReference>
<name>A0AAV2IH53_LYMST</name>